<dbReference type="CDD" id="cd00200">
    <property type="entry name" value="WD40"/>
    <property type="match status" value="1"/>
</dbReference>
<organism evidence="9 10">
    <name type="scientific">Rhizoctonia solani</name>
    <dbReference type="NCBI Taxonomy" id="456999"/>
    <lineage>
        <taxon>Eukaryota</taxon>
        <taxon>Fungi</taxon>
        <taxon>Dikarya</taxon>
        <taxon>Basidiomycota</taxon>
        <taxon>Agaricomycotina</taxon>
        <taxon>Agaricomycetes</taxon>
        <taxon>Cantharellales</taxon>
        <taxon>Ceratobasidiaceae</taxon>
        <taxon>Rhizoctonia</taxon>
    </lineage>
</organism>
<dbReference type="Pfam" id="PF12770">
    <property type="entry name" value="CHAT"/>
    <property type="match status" value="1"/>
</dbReference>
<dbReference type="PANTHER" id="PTHR19923:SF0">
    <property type="entry name" value="PLEIOTROPIC REGULATOR 1"/>
    <property type="match status" value="1"/>
</dbReference>
<feature type="coiled-coil region" evidence="7">
    <location>
        <begin position="1646"/>
        <end position="1673"/>
    </location>
</feature>
<protein>
    <recommendedName>
        <fullName evidence="6">Pre-mRNA-splicing factor PRP46</fullName>
    </recommendedName>
    <alternativeName>
        <fullName evidence="6">Pre-mRNA-processing protein 46</fullName>
    </alternativeName>
</protein>
<evidence type="ECO:0000256" key="7">
    <source>
        <dbReference type="SAM" id="Coils"/>
    </source>
</evidence>
<reference evidence="9" key="1">
    <citation type="submission" date="2021-01" db="EMBL/GenBank/DDBJ databases">
        <authorList>
            <person name="Kaushik A."/>
        </authorList>
    </citation>
    <scope>NUCLEOTIDE SEQUENCE</scope>
    <source>
        <strain evidence="9">AG1-1C</strain>
    </source>
</reference>
<feature type="repeat" description="WD" evidence="4">
    <location>
        <begin position="202"/>
        <end position="243"/>
    </location>
</feature>
<dbReference type="PROSITE" id="PS50082">
    <property type="entry name" value="WD_REPEATS_2"/>
    <property type="match status" value="4"/>
</dbReference>
<dbReference type="PANTHER" id="PTHR19923">
    <property type="entry name" value="WD40 REPEAT PROTEINPRL1/PRL2-RELATED"/>
    <property type="match status" value="1"/>
</dbReference>
<dbReference type="InterPro" id="IPR020472">
    <property type="entry name" value="WD40_PAC1"/>
</dbReference>
<feature type="domain" description="CHAT" evidence="8">
    <location>
        <begin position="1777"/>
        <end position="2057"/>
    </location>
</feature>
<dbReference type="Gene3D" id="1.25.40.10">
    <property type="entry name" value="Tetratricopeptide repeat domain"/>
    <property type="match status" value="4"/>
</dbReference>
<dbReference type="InterPro" id="IPR019775">
    <property type="entry name" value="WD40_repeat_CS"/>
</dbReference>
<dbReference type="SMART" id="SM00320">
    <property type="entry name" value="WD40"/>
    <property type="match status" value="7"/>
</dbReference>
<sequence>MTTQLDTPASLPPLEPLLKQSAKRTASIFYAENGEAEEEKSARVRLSVKTRDEYFDVQTLPSALLAREGLVGPARPGAAGPKAIAGPQQKLITAGPSTEGAAPSVSSSIPAPSVALTTFRAQQSLHTGSQSALSVALARKKAAKQVQPDYHAPWKLVRVISGHLGWVRSVAVEPGNKWFVSGAGDRVIKVWDLASGELKLSLTGHISTVRGLAVSPRHPYLFSAGEDKMVKCWDLETNKVIRHYHGHLSGVYALDLHPTLDVLVTAGRDASARASVWDMRTKAQIHVLAGHTGTVADVKCQESDPQVITGSMDSTVRLWDLAAGKTMTTLTHHKKSVRALAVHPTEFSFASGSAGGNNIKKWKCPEGMFVHNFSGHDAIINTLSVNAEGVLFSGGDNGTITLWDYKTGLPFQNMEDIPQPGSLDAEAGVFCSTFDQTGTRLITGGADKTIKIYAEQTHPTRTQGHLLQANISPITHSRLTKIDSRLKGLGPSPSQISIVLRPSGTGLKRVDGETSAHELSNRLAKIRAKLSHGTNLDVKVTETRLTCIIDRIEHIGLEVGNQEEASFLLSAGSDLIDLIDAELDNQRPPIVNTTTWCLNRALQLSPIGLTDSTLQLLARLFAKHLGEYERPDRLDFVNMAIEGHNLNIVPEYIGLGELATDLTILGAAYLQQSKKHARRSDAELSIACYAWAVLLTPQGHHDLMNRVTNLGVSHFRRFQQFQCLEYLDDIDNMVKCLTRAISMTSEDNPNLPNQLANLGAAYYAKFQLLHNVGDIDEAIKYETKAISLCSESHPYLHDWLYNLGLTYDARFKLLGDTGDIENAFKYHSSSVRLSPGDHPDLSNRLIALCVAHSSWVDNGGSPAGLEDELAQSASAASLIPESHPRLPELFNNLGLIHHNRFQSTGRLGEIDKAIEHMERAVLLCSRDQPTLPILLSNLSASYIDRFKCTGELEDVDNAVKNSTRAVLLTAEGHSDLPIRLLNLGISHEARFGRFGKLEDLDYTIKYITQAMPITPNNHPHLPDLHNTLGAAFHRQFARTGNLDDINTAVQHLTCAMSLTLETHPNFPGILSNLGAACESRFTILDQLDDINNGIIYLTRAIPLLPDNHPNLRTLHATVGGIYSSRFNRLGNLDDINNAVKHGNLAVSLTPEGHPDLPIQLHSLGVSCDTRFRYLNDLTDLERATQCFTRAVELLPENDSTAPHLISSLGIVFHNWFRRFGKLADIDRAIQYLSRAVLLTPEGDPNLSAYLSNLGGSYDSRFEATSHLNDVDNTITHLSRAISLTPEGHPTIPIWLSNLGASYDSRFKRLGHLDDINHSVTHNARSVQLTPEGHPGLPERLINLGISHNTRFDRLENLDDLQSAIEYLTQAMALTPEGHPKFLQLFCNLGLSYFYRFSHLGAPEDIDKAILYITRVVSLTPQDHPELPGYLSNLAISHESRYDRFRQLDDLEKAIEYLTRSVSLAPDNHADLLHFRNNLGYMYHKQFQFQGDSGSLARCLEYYRESARSIVTRPHPKFIAARTWATLAIAHSIQDSLEGYRTAMALIPELVWIGTTIDQRYDDIEQMSDFSAEAAAVAIQAGEYSLAFEWLEQARSIVWNQTLQLRTPVDHLRSSHPVLADRFQQLSQELHSAEPDYRVLPTSTFNQANLEQAAQQHRRRAEEYEKLKGEIRQLPGFENFLLPKNMSQYAAIVRNGPVVIINCHQRRCDALALLPGKGGVKHIPLPNFSCDKARDAQIQIESSLQELCIRERTDDVYGQRRPLISDTPQLCDAFETILESLWVEIVKPVLDCLGYTQVTSANLVHITWCATGVASFLPLHAAGIYDRNKKGTKLSDFAISSYTPTLGALQPSTHASSDSHSGIVVIGQEATPGQSRLPGTRKELAIIEHHAHGRVRYTQLTDNKAARAAVLDAMEQNSWVHLACHAHQNVRDPSESGFFLHDGILDLTAIRKRSFQDKGLAFLSACQTATGDKNLPDEAIHLASGMLMAGYPSVIGTMWSVMDTDAPVIADRVYDQLFKDGKMDHQDAARALHKAVVELRGDIGDKEFGRWVPYIHFGV</sequence>
<comment type="function">
    <text evidence="6">Involved in pre-mRNA splicing and required for cell cycle progression at G2/M.</text>
</comment>
<dbReference type="SUPFAM" id="SSF48452">
    <property type="entry name" value="TPR-like"/>
    <property type="match status" value="3"/>
</dbReference>
<dbReference type="InterPro" id="IPR019734">
    <property type="entry name" value="TPR_rpt"/>
</dbReference>
<evidence type="ECO:0000256" key="2">
    <source>
        <dbReference type="ARBA" id="ARBA00022737"/>
    </source>
</evidence>
<dbReference type="PROSITE" id="PS00678">
    <property type="entry name" value="WD_REPEATS_1"/>
    <property type="match status" value="1"/>
</dbReference>
<comment type="subcellular location">
    <subcellularLocation>
        <location evidence="6">Nucleus</location>
    </subcellularLocation>
</comment>
<accession>A0A8H3GS85</accession>
<evidence type="ECO:0000256" key="4">
    <source>
        <dbReference type="PROSITE-ProRule" id="PRU00221"/>
    </source>
</evidence>
<dbReference type="InterPro" id="IPR001680">
    <property type="entry name" value="WD40_rpt"/>
</dbReference>
<dbReference type="InterPro" id="IPR015943">
    <property type="entry name" value="WD40/YVTN_repeat-like_dom_sf"/>
</dbReference>
<keyword evidence="1 4" id="KW-0853">WD repeat</keyword>
<evidence type="ECO:0000256" key="5">
    <source>
        <dbReference type="PROSITE-ProRule" id="PRU00339"/>
    </source>
</evidence>
<gene>
    <name evidence="9" type="ORF">RDB_LOCUS166118</name>
</gene>
<dbReference type="GO" id="GO:0000398">
    <property type="term" value="P:mRNA splicing, via spliceosome"/>
    <property type="evidence" value="ECO:0007669"/>
    <property type="project" value="UniProtKB-UniRule"/>
</dbReference>
<evidence type="ECO:0000256" key="1">
    <source>
        <dbReference type="ARBA" id="ARBA00022574"/>
    </source>
</evidence>
<dbReference type="InterPro" id="IPR011990">
    <property type="entry name" value="TPR-like_helical_dom_sf"/>
</dbReference>
<proteinExistence type="inferred from homology"/>
<dbReference type="SMART" id="SM00028">
    <property type="entry name" value="TPR"/>
    <property type="match status" value="9"/>
</dbReference>
<keyword evidence="6" id="KW-0508">mRNA splicing</keyword>
<dbReference type="PRINTS" id="PR00320">
    <property type="entry name" value="GPROTEINBRPT"/>
</dbReference>
<dbReference type="InterPro" id="IPR036322">
    <property type="entry name" value="WD40_repeat_dom_sf"/>
</dbReference>
<keyword evidence="6" id="KW-0539">Nucleus</keyword>
<dbReference type="PROSITE" id="PS50294">
    <property type="entry name" value="WD_REPEATS_REGION"/>
    <property type="match status" value="4"/>
</dbReference>
<comment type="caution">
    <text evidence="9">The sequence shown here is derived from an EMBL/GenBank/DDBJ whole genome shotgun (WGS) entry which is preliminary data.</text>
</comment>
<evidence type="ECO:0000313" key="10">
    <source>
        <dbReference type="Proteomes" id="UP000663846"/>
    </source>
</evidence>
<keyword evidence="7" id="KW-0175">Coiled coil</keyword>
<dbReference type="Pfam" id="PF00400">
    <property type="entry name" value="WD40"/>
    <property type="match status" value="7"/>
</dbReference>
<evidence type="ECO:0000313" key="9">
    <source>
        <dbReference type="EMBL" id="CAE6465296.1"/>
    </source>
</evidence>
<comment type="subunit">
    <text evidence="6">Associated with the spliceosome.</text>
</comment>
<feature type="repeat" description="TPR" evidence="5">
    <location>
        <begin position="1434"/>
        <end position="1467"/>
    </location>
</feature>
<dbReference type="Gene3D" id="2.130.10.10">
    <property type="entry name" value="YVTN repeat-like/Quinoprotein amine dehydrogenase"/>
    <property type="match status" value="1"/>
</dbReference>
<dbReference type="EMBL" id="CAJMWS010000824">
    <property type="protein sequence ID" value="CAE6465296.1"/>
    <property type="molecule type" value="Genomic_DNA"/>
</dbReference>
<keyword evidence="2 6" id="KW-0677">Repeat</keyword>
<evidence type="ECO:0000256" key="3">
    <source>
        <dbReference type="ARBA" id="ARBA00025726"/>
    </source>
</evidence>
<dbReference type="InterPro" id="IPR024983">
    <property type="entry name" value="CHAT_dom"/>
</dbReference>
<feature type="repeat" description="WD" evidence="4">
    <location>
        <begin position="373"/>
        <end position="413"/>
    </location>
</feature>
<evidence type="ECO:0000256" key="6">
    <source>
        <dbReference type="RuleBase" id="RU369036"/>
    </source>
</evidence>
<keyword evidence="6" id="KW-0507">mRNA processing</keyword>
<comment type="similarity">
    <text evidence="3 6">Belongs to the WD repeat PRL1/PRL2 family.</text>
</comment>
<dbReference type="Pfam" id="PF13181">
    <property type="entry name" value="TPR_8"/>
    <property type="match status" value="1"/>
</dbReference>
<dbReference type="GO" id="GO:0000974">
    <property type="term" value="C:Prp19 complex"/>
    <property type="evidence" value="ECO:0007669"/>
    <property type="project" value="TreeGrafter"/>
</dbReference>
<dbReference type="GO" id="GO:0071013">
    <property type="term" value="C:catalytic step 2 spliceosome"/>
    <property type="evidence" value="ECO:0007669"/>
    <property type="project" value="TreeGrafter"/>
</dbReference>
<keyword evidence="5" id="KW-0802">TPR repeat</keyword>
<evidence type="ECO:0000259" key="8">
    <source>
        <dbReference type="Pfam" id="PF12770"/>
    </source>
</evidence>
<dbReference type="FunFam" id="2.130.10.10:FF:000012">
    <property type="entry name" value="Putative pleiotropic regulator 1"/>
    <property type="match status" value="1"/>
</dbReference>
<keyword evidence="6" id="KW-0747">Spliceosome</keyword>
<dbReference type="SUPFAM" id="SSF50978">
    <property type="entry name" value="WD40 repeat-like"/>
    <property type="match status" value="1"/>
</dbReference>
<dbReference type="Proteomes" id="UP000663846">
    <property type="component" value="Unassembled WGS sequence"/>
</dbReference>
<feature type="repeat" description="WD" evidence="4">
    <location>
        <begin position="288"/>
        <end position="329"/>
    </location>
</feature>
<feature type="repeat" description="WD" evidence="4">
    <location>
        <begin position="160"/>
        <end position="201"/>
    </location>
</feature>
<name>A0A8H3GS85_9AGAM</name>
<dbReference type="GO" id="GO:0071011">
    <property type="term" value="C:precatalytic spliceosome"/>
    <property type="evidence" value="ECO:0007669"/>
    <property type="project" value="TreeGrafter"/>
</dbReference>
<dbReference type="InterPro" id="IPR045241">
    <property type="entry name" value="Prp46/PLRG1-like"/>
</dbReference>
<dbReference type="PROSITE" id="PS50005">
    <property type="entry name" value="TPR"/>
    <property type="match status" value="1"/>
</dbReference>